<evidence type="ECO:0000256" key="1">
    <source>
        <dbReference type="SAM" id="Phobius"/>
    </source>
</evidence>
<comment type="caution">
    <text evidence="2">The sequence shown here is derived from an EMBL/GenBank/DDBJ whole genome shotgun (WGS) entry which is preliminary data.</text>
</comment>
<gene>
    <name evidence="2" type="ORF">FGG15_10820</name>
</gene>
<keyword evidence="1" id="KW-0472">Membrane</keyword>
<reference evidence="2 3" key="1">
    <citation type="submission" date="2019-05" db="EMBL/GenBank/DDBJ databases">
        <title>Flagellimonas sp. AsT0115, sp. nov., isolated from a marine red algae, Asparagopsis taxiformis.</title>
        <authorList>
            <person name="Kim J."/>
            <person name="Jeong S.E."/>
            <person name="Jeon C.O."/>
        </authorList>
    </citation>
    <scope>NUCLEOTIDE SEQUENCE [LARGE SCALE GENOMIC DNA]</scope>
    <source>
        <strain evidence="2 3">AsT0115</strain>
    </source>
</reference>
<organism evidence="2 3">
    <name type="scientific">Flagellimonas algicola</name>
    <dbReference type="NCBI Taxonomy" id="2583815"/>
    <lineage>
        <taxon>Bacteria</taxon>
        <taxon>Pseudomonadati</taxon>
        <taxon>Bacteroidota</taxon>
        <taxon>Flavobacteriia</taxon>
        <taxon>Flavobacteriales</taxon>
        <taxon>Flavobacteriaceae</taxon>
        <taxon>Flagellimonas</taxon>
    </lineage>
</organism>
<proteinExistence type="predicted"/>
<feature type="transmembrane region" description="Helical" evidence="1">
    <location>
        <begin position="48"/>
        <end position="68"/>
    </location>
</feature>
<dbReference type="InterPro" id="IPR004891">
    <property type="entry name" value="Mercury-R_MerC"/>
</dbReference>
<feature type="transmembrane region" description="Helical" evidence="1">
    <location>
        <begin position="98"/>
        <end position="119"/>
    </location>
</feature>
<dbReference type="EMBL" id="VCNI01000002">
    <property type="protein sequence ID" value="TMU54689.1"/>
    <property type="molecule type" value="Genomic_DNA"/>
</dbReference>
<keyword evidence="1" id="KW-1133">Transmembrane helix</keyword>
<protein>
    <submittedName>
        <fullName evidence="2">MerC domain-containing protein</fullName>
    </submittedName>
</protein>
<accession>A0ABY2WIN2</accession>
<feature type="transmembrane region" description="Helical" evidence="1">
    <location>
        <begin position="12"/>
        <end position="36"/>
    </location>
</feature>
<keyword evidence="1" id="KW-0812">Transmembrane</keyword>
<keyword evidence="3" id="KW-1185">Reference proteome</keyword>
<evidence type="ECO:0000313" key="3">
    <source>
        <dbReference type="Proteomes" id="UP000751614"/>
    </source>
</evidence>
<feature type="transmembrane region" description="Helical" evidence="1">
    <location>
        <begin position="75"/>
        <end position="92"/>
    </location>
</feature>
<name>A0ABY2WIN2_9FLAO</name>
<evidence type="ECO:0000313" key="2">
    <source>
        <dbReference type="EMBL" id="TMU54689.1"/>
    </source>
</evidence>
<dbReference type="Proteomes" id="UP000751614">
    <property type="component" value="Unassembled WGS sequence"/>
</dbReference>
<dbReference type="RefSeq" id="WP_138836116.1">
    <property type="nucleotide sequence ID" value="NZ_VCNI01000002.1"/>
</dbReference>
<dbReference type="Pfam" id="PF03203">
    <property type="entry name" value="MerC"/>
    <property type="match status" value="1"/>
</dbReference>
<sequence length="135" mass="15092">MKTINLTSKSDVIGATASALCLVHCVATPFLFVVQAGVVSVGEGRPQWWGILDLVFLVISFFAIVWTNKTTAKRWVGFALWICWLLLAFVVFNEKLSLIPLVEEAVYIPALGLIFFHIYNRKYCQCGQKNCCADT</sequence>